<dbReference type="SUPFAM" id="SSF110857">
    <property type="entry name" value="Gamma-glutamyl cyclotransferase-like"/>
    <property type="match status" value="1"/>
</dbReference>
<dbReference type="RefSeq" id="WP_346060113.1">
    <property type="nucleotide sequence ID" value="NZ_BAAAVQ010000073.1"/>
</dbReference>
<dbReference type="Gene3D" id="3.10.490.10">
    <property type="entry name" value="Gamma-glutamyl cyclotransferase-like"/>
    <property type="match status" value="1"/>
</dbReference>
<dbReference type="Proteomes" id="UP001595884">
    <property type="component" value="Unassembled WGS sequence"/>
</dbReference>
<dbReference type="EMBL" id="JBHSHE010000037">
    <property type="protein sequence ID" value="MFC4716234.1"/>
    <property type="molecule type" value="Genomic_DNA"/>
</dbReference>
<comment type="caution">
    <text evidence="2">The sequence shown here is derived from an EMBL/GenBank/DDBJ whole genome shotgun (WGS) entry which is preliminary data.</text>
</comment>
<dbReference type="PROSITE" id="PS51781">
    <property type="entry name" value="SH3B"/>
    <property type="match status" value="1"/>
</dbReference>
<accession>A0ABV9MKY3</accession>
<dbReference type="Pfam" id="PF08239">
    <property type="entry name" value="SH3_3"/>
    <property type="match status" value="1"/>
</dbReference>
<keyword evidence="3" id="KW-1185">Reference proteome</keyword>
<evidence type="ECO:0000259" key="1">
    <source>
        <dbReference type="PROSITE" id="PS51781"/>
    </source>
</evidence>
<feature type="domain" description="SH3b" evidence="1">
    <location>
        <begin position="64"/>
        <end position="127"/>
    </location>
</feature>
<evidence type="ECO:0000313" key="2">
    <source>
        <dbReference type="EMBL" id="MFC4716234.1"/>
    </source>
</evidence>
<reference evidence="3" key="1">
    <citation type="journal article" date="2019" name="Int. J. Syst. Evol. Microbiol.">
        <title>The Global Catalogue of Microorganisms (GCM) 10K type strain sequencing project: providing services to taxonomists for standard genome sequencing and annotation.</title>
        <authorList>
            <consortium name="The Broad Institute Genomics Platform"/>
            <consortium name="The Broad Institute Genome Sequencing Center for Infectious Disease"/>
            <person name="Wu L."/>
            <person name="Ma J."/>
        </authorList>
    </citation>
    <scope>NUCLEOTIDE SEQUENCE [LARGE SCALE GENOMIC DNA]</scope>
    <source>
        <strain evidence="3">CGMCC 1.12849</strain>
    </source>
</reference>
<dbReference type="PANTHER" id="PTHR34408">
    <property type="entry name" value="FAMILY PROTEIN, PUTATIVE-RELATED"/>
    <property type="match status" value="1"/>
</dbReference>
<dbReference type="InterPro" id="IPR052354">
    <property type="entry name" value="Cell_Wall_Dynamics_Protein"/>
</dbReference>
<evidence type="ECO:0000313" key="3">
    <source>
        <dbReference type="Proteomes" id="UP001595884"/>
    </source>
</evidence>
<dbReference type="InterPro" id="IPR009288">
    <property type="entry name" value="AIG2-like_dom"/>
</dbReference>
<organism evidence="2 3">
    <name type="scientific">Glutamicibacter bergerei</name>
    <dbReference type="NCBI Taxonomy" id="256702"/>
    <lineage>
        <taxon>Bacteria</taxon>
        <taxon>Bacillati</taxon>
        <taxon>Actinomycetota</taxon>
        <taxon>Actinomycetes</taxon>
        <taxon>Micrococcales</taxon>
        <taxon>Micrococcaceae</taxon>
        <taxon>Glutamicibacter</taxon>
    </lineage>
</organism>
<dbReference type="InterPro" id="IPR036568">
    <property type="entry name" value="GGCT-like_sf"/>
</dbReference>
<dbReference type="Pfam" id="PF06094">
    <property type="entry name" value="GGACT"/>
    <property type="match status" value="1"/>
</dbReference>
<sequence>MTPDKPKISTLIITLGSALALVITLCVGTATEVNAQSVHPETSLRIQAAPWDAKNAPSSKYITTVTETRTTTNLNLRESPSTSASSYGVMPKNTLVKLTGKKDGSWAQLTWKSRTGWASAKYLDTRTYKKDTSTRYMVGYTQIHETSAMNHIIGAVNFRSEVSLLEMSSNYAHIKTGYYHGWVNSNKLSTRRPAAQYRYVQSSGSTYSHWNPNSDKYVGRIHRGDKYEYRRWVGSSKRDEIKVNGKWVWTSTTNRQQPSTEYRYAQENGDVYNGPAKNNSSRVGSISKGTKVRWGAWNGANRRDEILLNGRWVWTGVTDRKNPTPPIKNIANYSRFTTKPFALYKDPGSGSKTVGTVKKGWKVSITHTAGTWKHINAGSVYGWVNDVDHFRIHGPFSIAVYGTLRTGQSAYNIMGGFQQKNMNQRIQKTSLYQLWNPNWTFLTNGSKTVVTEQFQYSDSRGPSMLKKLDVYEGQLKYQGKPMYTRQKVRMSDWSQSWTYKTTPFSEKVVKNSGRYISSGDFLKRS</sequence>
<protein>
    <submittedName>
        <fullName evidence="2">SH3 domain-containing protein</fullName>
    </submittedName>
</protein>
<gene>
    <name evidence="2" type="ORF">ACFO7V_08790</name>
</gene>
<name>A0ABV9MKY3_9MICC</name>
<proteinExistence type="predicted"/>
<dbReference type="InterPro" id="IPR003646">
    <property type="entry name" value="SH3-like_bac-type"/>
</dbReference>
<dbReference type="Gene3D" id="2.30.30.40">
    <property type="entry name" value="SH3 Domains"/>
    <property type="match status" value="2"/>
</dbReference>
<dbReference type="SMART" id="SM00287">
    <property type="entry name" value="SH3b"/>
    <property type="match status" value="3"/>
</dbReference>